<dbReference type="PANTHER" id="PTHR36578:SF1">
    <property type="entry name" value="APPLE DOMAIN-CONTAINING PROTEIN"/>
    <property type="match status" value="1"/>
</dbReference>
<evidence type="ECO:0000313" key="2">
    <source>
        <dbReference type="Proteomes" id="UP000193144"/>
    </source>
</evidence>
<keyword evidence="2" id="KW-1185">Reference proteome</keyword>
<organism evidence="1 2">
    <name type="scientific">Clohesyomyces aquaticus</name>
    <dbReference type="NCBI Taxonomy" id="1231657"/>
    <lineage>
        <taxon>Eukaryota</taxon>
        <taxon>Fungi</taxon>
        <taxon>Dikarya</taxon>
        <taxon>Ascomycota</taxon>
        <taxon>Pezizomycotina</taxon>
        <taxon>Dothideomycetes</taxon>
        <taxon>Pleosporomycetidae</taxon>
        <taxon>Pleosporales</taxon>
        <taxon>Lindgomycetaceae</taxon>
        <taxon>Clohesyomyces</taxon>
    </lineage>
</organism>
<dbReference type="EMBL" id="MCFA01000042">
    <property type="protein sequence ID" value="ORY13438.1"/>
    <property type="molecule type" value="Genomic_DNA"/>
</dbReference>
<dbReference type="STRING" id="1231657.A0A1Y1ZT89"/>
<sequence length="365" mass="39151">MKLSVSLAAGFACAVAGRHHSKFISQLARVDRSQRVGASESWDDLYDRKPLDAQINRIAYSKNPLAKRAVVPLTKGRYESGSGDCAPNVNTGDVPLPSGNTWEDFADFSTYNIFSKAANIPAGYSEVFENLNATIISPSYMGVHTLSSYDSQSCADLCDNTTGCKSINVFISRDPSVDPGVDCPNPEAIANYYCALYGEPVSGSDATNYGQHLHPTDANGQDFVVVLRASNAYTKDDNNPGSIPGFKGPFGVPAGMNVSTAEDGLLASVHFITPTDPHLCADLCTNINLAKAYGAYRDTPCSYFNTYELTDKGTNSTSGFYCAIFSSTFLNGTIYDGKQVGKDDAAWIVGNSYGYERIPTAEGHV</sequence>
<dbReference type="OrthoDB" id="271448at2759"/>
<gene>
    <name evidence="1" type="ORF">BCR34DRAFT_599966</name>
</gene>
<dbReference type="AlphaFoldDB" id="A0A1Y1ZT89"/>
<proteinExistence type="predicted"/>
<evidence type="ECO:0000313" key="1">
    <source>
        <dbReference type="EMBL" id="ORY13438.1"/>
    </source>
</evidence>
<comment type="caution">
    <text evidence="1">The sequence shown here is derived from an EMBL/GenBank/DDBJ whole genome shotgun (WGS) entry which is preliminary data.</text>
</comment>
<dbReference type="PANTHER" id="PTHR36578">
    <property type="entry name" value="CHROMOSOME 15, WHOLE GENOME SHOTGUN SEQUENCE"/>
    <property type="match status" value="1"/>
</dbReference>
<reference evidence="1 2" key="1">
    <citation type="submission" date="2016-07" db="EMBL/GenBank/DDBJ databases">
        <title>Pervasive Adenine N6-methylation of Active Genes in Fungi.</title>
        <authorList>
            <consortium name="DOE Joint Genome Institute"/>
            <person name="Mondo S.J."/>
            <person name="Dannebaum R.O."/>
            <person name="Kuo R.C."/>
            <person name="Labutti K."/>
            <person name="Haridas S."/>
            <person name="Kuo A."/>
            <person name="Salamov A."/>
            <person name="Ahrendt S.R."/>
            <person name="Lipzen A."/>
            <person name="Sullivan W."/>
            <person name="Andreopoulos W.B."/>
            <person name="Clum A."/>
            <person name="Lindquist E."/>
            <person name="Daum C."/>
            <person name="Ramamoorthy G.K."/>
            <person name="Gryganskyi A."/>
            <person name="Culley D."/>
            <person name="Magnuson J.K."/>
            <person name="James T.Y."/>
            <person name="O'Malley M.A."/>
            <person name="Stajich J.E."/>
            <person name="Spatafora J.W."/>
            <person name="Visel A."/>
            <person name="Grigoriev I.V."/>
        </authorList>
    </citation>
    <scope>NUCLEOTIDE SEQUENCE [LARGE SCALE GENOMIC DNA]</scope>
    <source>
        <strain evidence="1 2">CBS 115471</strain>
    </source>
</reference>
<dbReference type="Proteomes" id="UP000193144">
    <property type="component" value="Unassembled WGS sequence"/>
</dbReference>
<accession>A0A1Y1ZT89</accession>
<name>A0A1Y1ZT89_9PLEO</name>
<protein>
    <submittedName>
        <fullName evidence="1">Uncharacterized protein</fullName>
    </submittedName>
</protein>